<dbReference type="AlphaFoldDB" id="A0A6A6TW99"/>
<evidence type="ECO:0000313" key="2">
    <source>
        <dbReference type="EMBL" id="KAF2663138.1"/>
    </source>
</evidence>
<dbReference type="Proteomes" id="UP000799302">
    <property type="component" value="Unassembled WGS sequence"/>
</dbReference>
<organism evidence="2 3">
    <name type="scientific">Microthyrium microscopicum</name>
    <dbReference type="NCBI Taxonomy" id="703497"/>
    <lineage>
        <taxon>Eukaryota</taxon>
        <taxon>Fungi</taxon>
        <taxon>Dikarya</taxon>
        <taxon>Ascomycota</taxon>
        <taxon>Pezizomycotina</taxon>
        <taxon>Dothideomycetes</taxon>
        <taxon>Dothideomycetes incertae sedis</taxon>
        <taxon>Microthyriales</taxon>
        <taxon>Microthyriaceae</taxon>
        <taxon>Microthyrium</taxon>
    </lineage>
</organism>
<feature type="domain" description="DUF3074" evidence="1">
    <location>
        <begin position="82"/>
        <end position="267"/>
    </location>
</feature>
<evidence type="ECO:0000259" key="1">
    <source>
        <dbReference type="Pfam" id="PF11274"/>
    </source>
</evidence>
<dbReference type="EMBL" id="MU004247">
    <property type="protein sequence ID" value="KAF2663138.1"/>
    <property type="molecule type" value="Genomic_DNA"/>
</dbReference>
<dbReference type="PANTHER" id="PTHR40370">
    <property type="entry name" value="EXPRESSED PROTEIN"/>
    <property type="match status" value="1"/>
</dbReference>
<sequence>MPLIRLKPFSAQSIPAHPALSTLQDSSGSPTTNEFVAKALEEALTFAKGDVPAFGEPTKKSKGSTAPVAIRTWSRNNNVEHWVARYSRHMGKPENGDADWDEFNLGLRENHSLNEMAYTPGVTDAVEVCRWDTEQIGTIDGWQSANMAVFEMKHHLPAPLKERVFTILIINGIPVSTTGRSFITLTIPLDLKTTDNSKKVGSAKYVDSSAVVHAAYVSVEHVYEEADSIVWMMATASDAKGNLPMSVQKLGVPGAITKDVGLLLSWLAERRSKA</sequence>
<evidence type="ECO:0000313" key="3">
    <source>
        <dbReference type="Proteomes" id="UP000799302"/>
    </source>
</evidence>
<dbReference type="PANTHER" id="PTHR40370:SF1">
    <property type="entry name" value="DUF3074 DOMAIN-CONTAINING PROTEIN"/>
    <property type="match status" value="1"/>
</dbReference>
<proteinExistence type="predicted"/>
<reference evidence="2" key="1">
    <citation type="journal article" date="2020" name="Stud. Mycol.">
        <title>101 Dothideomycetes genomes: a test case for predicting lifestyles and emergence of pathogens.</title>
        <authorList>
            <person name="Haridas S."/>
            <person name="Albert R."/>
            <person name="Binder M."/>
            <person name="Bloem J."/>
            <person name="Labutti K."/>
            <person name="Salamov A."/>
            <person name="Andreopoulos B."/>
            <person name="Baker S."/>
            <person name="Barry K."/>
            <person name="Bills G."/>
            <person name="Bluhm B."/>
            <person name="Cannon C."/>
            <person name="Castanera R."/>
            <person name="Culley D."/>
            <person name="Daum C."/>
            <person name="Ezra D."/>
            <person name="Gonzalez J."/>
            <person name="Henrissat B."/>
            <person name="Kuo A."/>
            <person name="Liang C."/>
            <person name="Lipzen A."/>
            <person name="Lutzoni F."/>
            <person name="Magnuson J."/>
            <person name="Mondo S."/>
            <person name="Nolan M."/>
            <person name="Ohm R."/>
            <person name="Pangilinan J."/>
            <person name="Park H.-J."/>
            <person name="Ramirez L."/>
            <person name="Alfaro M."/>
            <person name="Sun H."/>
            <person name="Tritt A."/>
            <person name="Yoshinaga Y."/>
            <person name="Zwiers L.-H."/>
            <person name="Turgeon B."/>
            <person name="Goodwin S."/>
            <person name="Spatafora J."/>
            <person name="Crous P."/>
            <person name="Grigoriev I."/>
        </authorList>
    </citation>
    <scope>NUCLEOTIDE SEQUENCE</scope>
    <source>
        <strain evidence="2">CBS 115976</strain>
    </source>
</reference>
<gene>
    <name evidence="2" type="ORF">BT63DRAFT_126662</name>
</gene>
<dbReference type="InterPro" id="IPR024500">
    <property type="entry name" value="DUF3074"/>
</dbReference>
<name>A0A6A6TW99_9PEZI</name>
<dbReference type="OrthoDB" id="6423603at2759"/>
<dbReference type="Pfam" id="PF11274">
    <property type="entry name" value="DUF3074"/>
    <property type="match status" value="1"/>
</dbReference>
<protein>
    <recommendedName>
        <fullName evidence="1">DUF3074 domain-containing protein</fullName>
    </recommendedName>
</protein>
<accession>A0A6A6TW99</accession>
<keyword evidence="3" id="KW-1185">Reference proteome</keyword>